<dbReference type="InterPro" id="IPR006076">
    <property type="entry name" value="FAD-dep_OxRdtase"/>
</dbReference>
<feature type="domain" description="FAD dependent oxidoreductase" evidence="3">
    <location>
        <begin position="23"/>
        <end position="415"/>
    </location>
</feature>
<feature type="transmembrane region" description="Helical" evidence="2">
    <location>
        <begin position="20"/>
        <end position="39"/>
    </location>
</feature>
<keyword evidence="4" id="KW-0614">Plasmid</keyword>
<keyword evidence="2" id="KW-0472">Membrane</keyword>
<dbReference type="PANTHER" id="PTHR13847">
    <property type="entry name" value="SARCOSINE DEHYDROGENASE-RELATED"/>
    <property type="match status" value="1"/>
</dbReference>
<dbReference type="Proteomes" id="UP000509322">
    <property type="component" value="Plasmid unnamed2"/>
</dbReference>
<dbReference type="Gene3D" id="3.50.50.60">
    <property type="entry name" value="FAD/NAD(P)-binding domain"/>
    <property type="match status" value="2"/>
</dbReference>
<dbReference type="GO" id="GO:0016491">
    <property type="term" value="F:oxidoreductase activity"/>
    <property type="evidence" value="ECO:0007669"/>
    <property type="project" value="UniProtKB-KW"/>
</dbReference>
<evidence type="ECO:0000259" key="3">
    <source>
        <dbReference type="Pfam" id="PF01266"/>
    </source>
</evidence>
<dbReference type="AlphaFoldDB" id="A0A7H9C098"/>
<dbReference type="Gene3D" id="3.30.9.10">
    <property type="entry name" value="D-Amino Acid Oxidase, subunit A, domain 2"/>
    <property type="match status" value="1"/>
</dbReference>
<dbReference type="EMBL" id="CP058692">
    <property type="protein sequence ID" value="QLH17034.1"/>
    <property type="molecule type" value="Genomic_DNA"/>
</dbReference>
<evidence type="ECO:0000313" key="4">
    <source>
        <dbReference type="EMBL" id="QLH17034.1"/>
    </source>
</evidence>
<organism evidence="4 5">
    <name type="scientific">Paracoccus pantotrophus</name>
    <name type="common">Thiosphaera pantotropha</name>
    <dbReference type="NCBI Taxonomy" id="82367"/>
    <lineage>
        <taxon>Bacteria</taxon>
        <taxon>Pseudomonadati</taxon>
        <taxon>Pseudomonadota</taxon>
        <taxon>Alphaproteobacteria</taxon>
        <taxon>Rhodobacterales</taxon>
        <taxon>Paracoccaceae</taxon>
        <taxon>Paracoccus</taxon>
    </lineage>
</organism>
<sequence length="434" mass="46832">MLAVPQPVLPPLPPLGTQRRLSVGVIGAGVVGLSSALWLQRAGHRVTLVDPAAPTSNRGYAQAASFGNACTMAFGACIPVATPGVLRAVPRMLLDRQGPLTISWRDLPGLVPWLASFLRSAHPEAVSRIVGILGELLRLAEAGHAPLFAAAGADDLRRMTGCLYLYRSAASFNAAQAEIMLRHREGVQMRILEREEIQAREPNLAPLYHKGLLFEDAYSIDDPLTYARRLLARFLTDGGTLVAAGVRGIERDTEGLTLRCGDHNLRVERAVLAAGAWSGRIARSFGDRVRLDTERGYHVLFPADGQLLTAPTCYPEHGFYMTPLAEGLRAAGTVELGGLGKPLRPARTAAIERVARKLLPGLGNTGRTWLGFRPSMPDSLPVIGPSPVDPRIIYAFGHGHIGLTLAGITGRLAADIIDERRPLVDLRPLRPDRF</sequence>
<dbReference type="RefSeq" id="WP_179922359.1">
    <property type="nucleotide sequence ID" value="NZ_CP058692.1"/>
</dbReference>
<accession>A0A7H9C098</accession>
<reference evidence="4 5" key="1">
    <citation type="submission" date="2020-07" db="EMBL/GenBank/DDBJ databases">
        <title>The complete genome of Paracoccus pantotrophus ACCC 10489.</title>
        <authorList>
            <person name="Si Y."/>
        </authorList>
    </citation>
    <scope>NUCLEOTIDE SEQUENCE [LARGE SCALE GENOMIC DNA]</scope>
    <source>
        <strain evidence="4 5">ACCC10489</strain>
        <plasmid evidence="4 5">unnamed2</plasmid>
    </source>
</reference>
<evidence type="ECO:0000313" key="5">
    <source>
        <dbReference type="Proteomes" id="UP000509322"/>
    </source>
</evidence>
<evidence type="ECO:0000256" key="1">
    <source>
        <dbReference type="ARBA" id="ARBA00023002"/>
    </source>
</evidence>
<gene>
    <name evidence="4" type="ORF">HYQ43_22680</name>
</gene>
<proteinExistence type="predicted"/>
<geneLocation type="plasmid" evidence="4 5">
    <name>unnamed2</name>
</geneLocation>
<name>A0A7H9C098_PARPN</name>
<evidence type="ECO:0000256" key="2">
    <source>
        <dbReference type="SAM" id="Phobius"/>
    </source>
</evidence>
<keyword evidence="2" id="KW-0812">Transmembrane</keyword>
<dbReference type="Pfam" id="PF01266">
    <property type="entry name" value="DAO"/>
    <property type="match status" value="1"/>
</dbReference>
<keyword evidence="1" id="KW-0560">Oxidoreductase</keyword>
<keyword evidence="2" id="KW-1133">Transmembrane helix</keyword>
<dbReference type="SUPFAM" id="SSF54373">
    <property type="entry name" value="FAD-linked reductases, C-terminal domain"/>
    <property type="match status" value="1"/>
</dbReference>
<dbReference type="SUPFAM" id="SSF51905">
    <property type="entry name" value="FAD/NAD(P)-binding domain"/>
    <property type="match status" value="1"/>
</dbReference>
<dbReference type="PANTHER" id="PTHR13847:SF289">
    <property type="entry name" value="GLYCINE OXIDASE"/>
    <property type="match status" value="1"/>
</dbReference>
<dbReference type="InterPro" id="IPR036188">
    <property type="entry name" value="FAD/NAD-bd_sf"/>
</dbReference>
<dbReference type="GO" id="GO:0005737">
    <property type="term" value="C:cytoplasm"/>
    <property type="evidence" value="ECO:0007669"/>
    <property type="project" value="TreeGrafter"/>
</dbReference>
<protein>
    <submittedName>
        <fullName evidence="4">FAD-dependent oxidoreductase</fullName>
    </submittedName>
</protein>